<evidence type="ECO:0000313" key="3">
    <source>
        <dbReference type="Proteomes" id="UP000016801"/>
    </source>
</evidence>
<feature type="region of interest" description="Disordered" evidence="1">
    <location>
        <begin position="369"/>
        <end position="400"/>
    </location>
</feature>
<dbReference type="PhylomeDB" id="M1W8J6"/>
<reference evidence="2 3" key="1">
    <citation type="journal article" date="2013" name="PLoS Genet.">
        <title>Plant-symbiotic fungi as chemical engineers: Multi-genome analysis of the Clavicipitaceae reveals dynamics of alkaloid loci.</title>
        <authorList>
            <person name="Schardl C.L."/>
            <person name="Young C.A."/>
            <person name="Hesse U."/>
            <person name="Amyotte S.G."/>
            <person name="Andreeva K."/>
            <person name="Calie P.J."/>
            <person name="Fleetwood D.J."/>
            <person name="Haws D.C."/>
            <person name="Moore N."/>
            <person name="Oeser B."/>
            <person name="Panaccione D.G."/>
            <person name="Schweri K.K."/>
            <person name="Voisey C.R."/>
            <person name="Farman M.L."/>
            <person name="Jaromczyk J.W."/>
            <person name="Roe B.A."/>
            <person name="O'Sullivan D.M."/>
            <person name="Scott B."/>
            <person name="Tudzynski P."/>
            <person name="An Z."/>
            <person name="Arnaoudova E.G."/>
            <person name="Bullock C.T."/>
            <person name="Charlton N.D."/>
            <person name="Chen L."/>
            <person name="Cox M."/>
            <person name="Dinkins R.D."/>
            <person name="Florea S."/>
            <person name="Glenn A.E."/>
            <person name="Gordon A."/>
            <person name="Gueldener U."/>
            <person name="Harris D.R."/>
            <person name="Hollin W."/>
            <person name="Jaromczyk J."/>
            <person name="Johnson R.D."/>
            <person name="Khan A.K."/>
            <person name="Leistner E."/>
            <person name="Leuchtmann A."/>
            <person name="Li C."/>
            <person name="Liu J."/>
            <person name="Liu J."/>
            <person name="Liu M."/>
            <person name="Mace W."/>
            <person name="Machado C."/>
            <person name="Nagabhyru P."/>
            <person name="Pan J."/>
            <person name="Schmid J."/>
            <person name="Sugawara K."/>
            <person name="Steiner U."/>
            <person name="Takach J.E."/>
            <person name="Tanaka E."/>
            <person name="Webb J.S."/>
            <person name="Wilson E.V."/>
            <person name="Wiseman J.L."/>
            <person name="Yoshida R."/>
            <person name="Zeng Z."/>
        </authorList>
    </citation>
    <scope>NUCLEOTIDE SEQUENCE [LARGE SCALE GENOMIC DNA]</scope>
    <source>
        <strain evidence="2 3">20.1</strain>
    </source>
</reference>
<feature type="region of interest" description="Disordered" evidence="1">
    <location>
        <begin position="1"/>
        <end position="57"/>
    </location>
</feature>
<dbReference type="Proteomes" id="UP000016801">
    <property type="component" value="Unassembled WGS sequence"/>
</dbReference>
<evidence type="ECO:0008006" key="4">
    <source>
        <dbReference type="Google" id="ProtNLM"/>
    </source>
</evidence>
<evidence type="ECO:0000256" key="1">
    <source>
        <dbReference type="SAM" id="MobiDB-lite"/>
    </source>
</evidence>
<accession>M1W8J6</accession>
<dbReference type="AlphaFoldDB" id="M1W8J6"/>
<dbReference type="HOGENOM" id="CLU_052078_1_0_1"/>
<protein>
    <recommendedName>
        <fullName evidence="4">F-box domain-containing protein</fullName>
    </recommendedName>
</protein>
<gene>
    <name evidence="2" type="ORF">CPUR_05792</name>
</gene>
<feature type="compositionally biased region" description="Acidic residues" evidence="1">
    <location>
        <begin position="370"/>
        <end position="394"/>
    </location>
</feature>
<proteinExistence type="predicted"/>
<name>M1W8J6_CLAP2</name>
<dbReference type="VEuPathDB" id="FungiDB:CPUR_05792"/>
<dbReference type="EMBL" id="CAGA01000036">
    <property type="protein sequence ID" value="CCE31935.1"/>
    <property type="molecule type" value="Genomic_DNA"/>
</dbReference>
<sequence>MAPPPGTNVTPLQARKTRKRALSMPTANDLAVDDPRNHKKIQQPAASVHSRCSPRSRPSLQNLPLELLESIFLYSANLDLPRSCPSLGARLSSKATRLRFFMMGFHDTWDQYFGIPMFQVEFDWDINNRFKDDVSLQSDLLSMPWVDIDFILDAQQAWADKFARGRCYRHYEKRVLAKPVPDLYKKTFHAHNRYMQHVLQHEKETWKFDARACFEADYEKALQSPPFRTSFGGTVCRMQEIHSDVRIPVDLLTGPWDEEKKRRLFWLDRAGIMVGKVVEDDEVEDIWKVVLACINAVMISPEKPDPLLINCLLEAWTFEQFPKDDAYDVLVKLSERLEGGDDTQDIKNIMKYIITRINHQVRWWGHESDNESDYESDYESDNEYDNESDNESDNNSDNQL</sequence>
<dbReference type="OrthoDB" id="4167490at2759"/>
<evidence type="ECO:0000313" key="2">
    <source>
        <dbReference type="EMBL" id="CCE31935.1"/>
    </source>
</evidence>
<organism evidence="2 3">
    <name type="scientific">Claviceps purpurea (strain 20.1)</name>
    <name type="common">Ergot fungus</name>
    <name type="synonym">Sphacelia segetum</name>
    <dbReference type="NCBI Taxonomy" id="1111077"/>
    <lineage>
        <taxon>Eukaryota</taxon>
        <taxon>Fungi</taxon>
        <taxon>Dikarya</taxon>
        <taxon>Ascomycota</taxon>
        <taxon>Pezizomycotina</taxon>
        <taxon>Sordariomycetes</taxon>
        <taxon>Hypocreomycetidae</taxon>
        <taxon>Hypocreales</taxon>
        <taxon>Clavicipitaceae</taxon>
        <taxon>Claviceps</taxon>
    </lineage>
</organism>
<keyword evidence="3" id="KW-1185">Reference proteome</keyword>
<dbReference type="eggNOG" id="ENOG502T0X6">
    <property type="taxonomic scope" value="Eukaryota"/>
</dbReference>
<comment type="caution">
    <text evidence="2">The sequence shown here is derived from an EMBL/GenBank/DDBJ whole genome shotgun (WGS) entry which is preliminary data.</text>
</comment>